<dbReference type="InterPro" id="IPR000086">
    <property type="entry name" value="NUDIX_hydrolase_dom"/>
</dbReference>
<dbReference type="GO" id="GO:0035539">
    <property type="term" value="F:8-oxo-7,8-dihydrodeoxyguanosine triphosphate pyrophosphatase activity"/>
    <property type="evidence" value="ECO:0007669"/>
    <property type="project" value="UniProtKB-EC"/>
</dbReference>
<comment type="similarity">
    <text evidence="1 3">Belongs to the Nudix hydrolase family.</text>
</comment>
<evidence type="ECO:0000313" key="6">
    <source>
        <dbReference type="Proteomes" id="UP001237207"/>
    </source>
</evidence>
<name>A0AAJ1T5V4_9BACI</name>
<dbReference type="NCBIfam" id="TIGR02705">
    <property type="entry name" value="nudix_YtkD"/>
    <property type="match status" value="1"/>
</dbReference>
<organism evidence="5 6">
    <name type="scientific">Oikeobacillus pervagus</name>
    <dbReference type="NCBI Taxonomy" id="1325931"/>
    <lineage>
        <taxon>Bacteria</taxon>
        <taxon>Bacillati</taxon>
        <taxon>Bacillota</taxon>
        <taxon>Bacilli</taxon>
        <taxon>Bacillales</taxon>
        <taxon>Bacillaceae</taxon>
        <taxon>Oikeobacillus</taxon>
    </lineage>
</organism>
<dbReference type="SUPFAM" id="SSF55811">
    <property type="entry name" value="Nudix"/>
    <property type="match status" value="1"/>
</dbReference>
<dbReference type="AlphaFoldDB" id="A0AAJ1T5V4"/>
<dbReference type="PRINTS" id="PR00502">
    <property type="entry name" value="NUDIXFAMILY"/>
</dbReference>
<dbReference type="CDD" id="cd04665">
    <property type="entry name" value="NUDIX_RppH"/>
    <property type="match status" value="1"/>
</dbReference>
<dbReference type="EC" id="3.6.1.55" evidence="5"/>
<dbReference type="InterPro" id="IPR014078">
    <property type="entry name" value="Nudix_YtkD"/>
</dbReference>
<dbReference type="EMBL" id="JAUSUC010000026">
    <property type="protein sequence ID" value="MDQ0215781.1"/>
    <property type="molecule type" value="Genomic_DNA"/>
</dbReference>
<dbReference type="Gene3D" id="3.90.79.10">
    <property type="entry name" value="Nucleoside Triphosphate Pyrophosphohydrolase"/>
    <property type="match status" value="1"/>
</dbReference>
<dbReference type="PANTHER" id="PTHR43736">
    <property type="entry name" value="ADP-RIBOSE PYROPHOSPHATASE"/>
    <property type="match status" value="1"/>
</dbReference>
<dbReference type="InterPro" id="IPR020476">
    <property type="entry name" value="Nudix_hydrolase"/>
</dbReference>
<dbReference type="InterPro" id="IPR015797">
    <property type="entry name" value="NUDIX_hydrolase-like_dom_sf"/>
</dbReference>
<gene>
    <name evidence="5" type="ORF">J2S13_002201</name>
</gene>
<protein>
    <submittedName>
        <fullName evidence="5">8-oxo-dGTP diphosphatase</fullName>
        <ecNumber evidence="5">3.6.1.55</ecNumber>
    </submittedName>
</protein>
<dbReference type="Proteomes" id="UP001237207">
    <property type="component" value="Unassembled WGS sequence"/>
</dbReference>
<keyword evidence="6" id="KW-1185">Reference proteome</keyword>
<sequence length="159" mass="18758">MMKYFTDMNGNEVILSFEPNHFQLPQKHVFVFSQYQHDWLLTHHSIRGLEFPGGKVEKNETIKEAAIREVYEETGGKVEELVHIGDYYVKDPKKTFVKAIFFAKISELDKKDDYLETDGPVYVSKETLPFELQKEQYSFIMKDDVVPTTLRYLKEKGFY</sequence>
<proteinExistence type="inferred from homology"/>
<evidence type="ECO:0000256" key="2">
    <source>
        <dbReference type="ARBA" id="ARBA00022801"/>
    </source>
</evidence>
<dbReference type="PANTHER" id="PTHR43736:SF1">
    <property type="entry name" value="DIHYDRONEOPTERIN TRIPHOSPHATE DIPHOSPHATASE"/>
    <property type="match status" value="1"/>
</dbReference>
<dbReference type="Pfam" id="PF00293">
    <property type="entry name" value="NUDIX"/>
    <property type="match status" value="1"/>
</dbReference>
<comment type="caution">
    <text evidence="5">The sequence shown here is derived from an EMBL/GenBank/DDBJ whole genome shotgun (WGS) entry which is preliminary data.</text>
</comment>
<evidence type="ECO:0000256" key="3">
    <source>
        <dbReference type="RuleBase" id="RU003476"/>
    </source>
</evidence>
<evidence type="ECO:0000256" key="1">
    <source>
        <dbReference type="ARBA" id="ARBA00005582"/>
    </source>
</evidence>
<feature type="domain" description="Nudix hydrolase" evidence="4">
    <location>
        <begin position="7"/>
        <end position="145"/>
    </location>
</feature>
<evidence type="ECO:0000259" key="4">
    <source>
        <dbReference type="PROSITE" id="PS51462"/>
    </source>
</evidence>
<dbReference type="PROSITE" id="PS00893">
    <property type="entry name" value="NUDIX_BOX"/>
    <property type="match status" value="1"/>
</dbReference>
<dbReference type="PROSITE" id="PS51462">
    <property type="entry name" value="NUDIX"/>
    <property type="match status" value="1"/>
</dbReference>
<evidence type="ECO:0000313" key="5">
    <source>
        <dbReference type="EMBL" id="MDQ0215781.1"/>
    </source>
</evidence>
<keyword evidence="2 3" id="KW-0378">Hydrolase</keyword>
<accession>A0AAJ1T5V4</accession>
<dbReference type="InterPro" id="IPR020084">
    <property type="entry name" value="NUDIX_hydrolase_CS"/>
</dbReference>
<reference evidence="5" key="1">
    <citation type="submission" date="2023-07" db="EMBL/GenBank/DDBJ databases">
        <title>Genomic Encyclopedia of Type Strains, Phase IV (KMG-IV): sequencing the most valuable type-strain genomes for metagenomic binning, comparative biology and taxonomic classification.</title>
        <authorList>
            <person name="Goeker M."/>
        </authorList>
    </citation>
    <scope>NUCLEOTIDE SEQUENCE</scope>
    <source>
        <strain evidence="5">DSM 23947</strain>
    </source>
</reference>